<accession>A0A1F5VFY3</accession>
<dbReference type="AlphaFoldDB" id="A0A1F5VFY3"/>
<comment type="caution">
    <text evidence="4">The sequence shown here is derived from an EMBL/GenBank/DDBJ whole genome shotgun (WGS) entry which is preliminary data.</text>
</comment>
<keyword evidence="2" id="KW-0548">Nucleotidyltransferase</keyword>
<dbReference type="GO" id="GO:0016779">
    <property type="term" value="F:nucleotidyltransferase activity"/>
    <property type="evidence" value="ECO:0007669"/>
    <property type="project" value="UniProtKB-KW"/>
</dbReference>
<keyword evidence="1" id="KW-0808">Transferase</keyword>
<feature type="domain" description="Cytidyltransferase-like" evidence="3">
    <location>
        <begin position="26"/>
        <end position="130"/>
    </location>
</feature>
<name>A0A1F5VFY3_9BACT</name>
<dbReference type="Gene3D" id="3.40.50.620">
    <property type="entry name" value="HUPs"/>
    <property type="match status" value="1"/>
</dbReference>
<evidence type="ECO:0000256" key="1">
    <source>
        <dbReference type="ARBA" id="ARBA00022679"/>
    </source>
</evidence>
<dbReference type="InterPro" id="IPR004821">
    <property type="entry name" value="Cyt_trans-like"/>
</dbReference>
<dbReference type="EMBL" id="MFGW01000180">
    <property type="protein sequence ID" value="OGF62357.1"/>
    <property type="molecule type" value="Genomic_DNA"/>
</dbReference>
<evidence type="ECO:0000313" key="4">
    <source>
        <dbReference type="EMBL" id="OGF62357.1"/>
    </source>
</evidence>
<gene>
    <name evidence="4" type="ORF">A2Y62_17045</name>
</gene>
<evidence type="ECO:0000256" key="2">
    <source>
        <dbReference type="ARBA" id="ARBA00022695"/>
    </source>
</evidence>
<dbReference type="InterPro" id="IPR050385">
    <property type="entry name" value="Archaeal_FAD_synthase"/>
</dbReference>
<dbReference type="SUPFAM" id="SSF52374">
    <property type="entry name" value="Nucleotidylyl transferase"/>
    <property type="match status" value="1"/>
</dbReference>
<dbReference type="InterPro" id="IPR014729">
    <property type="entry name" value="Rossmann-like_a/b/a_fold"/>
</dbReference>
<protein>
    <recommendedName>
        <fullName evidence="3">Cytidyltransferase-like domain-containing protein</fullName>
    </recommendedName>
</protein>
<sequence>MGALIQINNLSKLRNHCYKENKTITLANGCFDIIHIGHVRYLKEAKELADILVVAINSDESVKKIKGKDRPLFPEKERAELLCAIKYVDYVVIFNETTVETVLRTLRPDYHCKGSEYTEDSVPEKAISDEMNIKTRIVGGPKIHSSSALIQQIEKKHS</sequence>
<reference evidence="4 5" key="1">
    <citation type="journal article" date="2016" name="Nat. Commun.">
        <title>Thousands of microbial genomes shed light on interconnected biogeochemical processes in an aquifer system.</title>
        <authorList>
            <person name="Anantharaman K."/>
            <person name="Brown C.T."/>
            <person name="Hug L.A."/>
            <person name="Sharon I."/>
            <person name="Castelle C.J."/>
            <person name="Probst A.J."/>
            <person name="Thomas B.C."/>
            <person name="Singh A."/>
            <person name="Wilkins M.J."/>
            <person name="Karaoz U."/>
            <person name="Brodie E.L."/>
            <person name="Williams K.H."/>
            <person name="Hubbard S.S."/>
            <person name="Banfield J.F."/>
        </authorList>
    </citation>
    <scope>NUCLEOTIDE SEQUENCE [LARGE SCALE GENOMIC DNA]</scope>
</reference>
<dbReference type="STRING" id="1817863.A2Y62_17045"/>
<evidence type="ECO:0000313" key="5">
    <source>
        <dbReference type="Proteomes" id="UP000178943"/>
    </source>
</evidence>
<proteinExistence type="predicted"/>
<dbReference type="Proteomes" id="UP000178943">
    <property type="component" value="Unassembled WGS sequence"/>
</dbReference>
<dbReference type="PANTHER" id="PTHR43793">
    <property type="entry name" value="FAD SYNTHASE"/>
    <property type="match status" value="1"/>
</dbReference>
<evidence type="ECO:0000259" key="3">
    <source>
        <dbReference type="Pfam" id="PF01467"/>
    </source>
</evidence>
<dbReference type="Pfam" id="PF01467">
    <property type="entry name" value="CTP_transf_like"/>
    <property type="match status" value="1"/>
</dbReference>
<organism evidence="4 5">
    <name type="scientific">Candidatus Fischerbacteria bacterium RBG_13_37_8</name>
    <dbReference type="NCBI Taxonomy" id="1817863"/>
    <lineage>
        <taxon>Bacteria</taxon>
        <taxon>Candidatus Fischeribacteriota</taxon>
    </lineage>
</organism>
<dbReference type="NCBIfam" id="TIGR00125">
    <property type="entry name" value="cyt_tran_rel"/>
    <property type="match status" value="1"/>
</dbReference>
<dbReference type="PANTHER" id="PTHR43793:SF2">
    <property type="entry name" value="BIFUNCTIONAL PROTEIN HLDE"/>
    <property type="match status" value="1"/>
</dbReference>